<evidence type="ECO:0000313" key="2">
    <source>
        <dbReference type="Proteomes" id="UP000027997"/>
    </source>
</evidence>
<dbReference type="RefSeq" id="WP_020581673.1">
    <property type="nucleotide sequence ID" value="NZ_JOJP01000001.1"/>
</dbReference>
<dbReference type="AlphaFoldDB" id="A0A081KFP4"/>
<keyword evidence="2" id="KW-1185">Reference proteome</keyword>
<accession>A0A081KFP4</accession>
<reference evidence="1 2" key="1">
    <citation type="submission" date="2014-06" db="EMBL/GenBank/DDBJ databases">
        <title>Whole Genome Sequences of Three Symbiotic Endozoicomonas Bacteria.</title>
        <authorList>
            <person name="Neave M.J."/>
            <person name="Apprill A."/>
            <person name="Voolstra C.R."/>
        </authorList>
    </citation>
    <scope>NUCLEOTIDE SEQUENCE [LARGE SCALE GENOMIC DNA]</scope>
    <source>
        <strain evidence="1 2">DSM 22380</strain>
    </source>
</reference>
<gene>
    <name evidence="1" type="ORF">GV64_21610</name>
</gene>
<sequence>MPLLVRPRCFENESIIWYLARVAEVNGFKHLFHLLSFIQKKTITVISFDFLKLGDETLQRFLENDLQLNKEDYENMFLPSKYEEEDKRYLLRYCPCCLKLKGWGALHNHIQLFSFCPEHEVNYEHLDTFRLSLTEIKRLNLKNNRLPIKPYIKKGGSLVFDGSEQAPVTSVWEIFHYGDEIVKKETVTADNIKCEIWFYEKIIKSFRVLNLGVFGFLRFDEVVVLKNIFDKMYDKFIRELRIVTGLPFLELYSWEGFSKSMVIDIEMGLKLLIKRLIELGFSSSDSLTIMFTHFIFPLASTNLSNVEVVYPLHSRNLMHGLSDFLWYERNVFPDISLDSNEKDFIKHHIPDNIIELVVMKLFYDVDIDCFYTRFFVKESGVENMGLLRDRIVAGYVQINGVEYYKKYIDDSSYFCGRLTNIPLDQPFNYSERIMDSFCVSEREDEKLPA</sequence>
<evidence type="ECO:0000313" key="1">
    <source>
        <dbReference type="EMBL" id="KEI72970.1"/>
    </source>
</evidence>
<comment type="caution">
    <text evidence="1">The sequence shown here is derived from an EMBL/GenBank/DDBJ whole genome shotgun (WGS) entry which is preliminary data.</text>
</comment>
<dbReference type="EMBL" id="JOJP01000001">
    <property type="protein sequence ID" value="KEI72970.1"/>
    <property type="molecule type" value="Genomic_DNA"/>
</dbReference>
<organism evidence="1 2">
    <name type="scientific">Endozoicomonas elysicola</name>
    <dbReference type="NCBI Taxonomy" id="305900"/>
    <lineage>
        <taxon>Bacteria</taxon>
        <taxon>Pseudomonadati</taxon>
        <taxon>Pseudomonadota</taxon>
        <taxon>Gammaproteobacteria</taxon>
        <taxon>Oceanospirillales</taxon>
        <taxon>Endozoicomonadaceae</taxon>
        <taxon>Endozoicomonas</taxon>
    </lineage>
</organism>
<name>A0A081KFP4_9GAMM</name>
<protein>
    <submittedName>
        <fullName evidence="1">Uncharacterized protein</fullName>
    </submittedName>
</protein>
<proteinExistence type="predicted"/>
<dbReference type="STRING" id="305900.GV64_21610"/>
<dbReference type="Proteomes" id="UP000027997">
    <property type="component" value="Unassembled WGS sequence"/>
</dbReference>